<dbReference type="EMBL" id="AVOT02009031">
    <property type="protein sequence ID" value="MBW0487211.1"/>
    <property type="molecule type" value="Genomic_DNA"/>
</dbReference>
<evidence type="ECO:0000259" key="1">
    <source>
        <dbReference type="Pfam" id="PF07727"/>
    </source>
</evidence>
<gene>
    <name evidence="2" type="ORF">O181_026926</name>
</gene>
<proteinExistence type="predicted"/>
<accession>A0A9Q3H0Y9</accession>
<name>A0A9Q3H0Y9_9BASI</name>
<sequence length="298" mass="33769">MDDLKVWEVVPITTETKLVGTTRVFKTKWNVCNEILEYKAQLCAQGFSKTPGINFSKTFAPTGYLNSFQTLISLAASQDLKFEQLDIKSAFLNAPLEEEVFLTIPHGLDLDKNKMSLGLRMEIYGIGQAPHAWYNQLSTWLETVGFKDNISDPCVFHFKLDSSIWLFIHVGDIAMFGKDLTNFKQEIQLEFKRTLLGQVNLLLEIKIHQENDYIKLSPGHYVESLLDLYGMADCCPVATPLIPNEHLDTPTQAEVKELNELQTNYRSAIGSLSYISTTTRPQNSYAVSTLSQFWKNPA</sequence>
<protein>
    <recommendedName>
        <fullName evidence="1">Reverse transcriptase Ty1/copia-type domain-containing protein</fullName>
    </recommendedName>
</protein>
<organism evidence="2 3">
    <name type="scientific">Austropuccinia psidii MF-1</name>
    <dbReference type="NCBI Taxonomy" id="1389203"/>
    <lineage>
        <taxon>Eukaryota</taxon>
        <taxon>Fungi</taxon>
        <taxon>Dikarya</taxon>
        <taxon>Basidiomycota</taxon>
        <taxon>Pucciniomycotina</taxon>
        <taxon>Pucciniomycetes</taxon>
        <taxon>Pucciniales</taxon>
        <taxon>Sphaerophragmiaceae</taxon>
        <taxon>Austropuccinia</taxon>
    </lineage>
</organism>
<keyword evidence="3" id="KW-1185">Reference proteome</keyword>
<dbReference type="OrthoDB" id="3344688at2759"/>
<dbReference type="Proteomes" id="UP000765509">
    <property type="component" value="Unassembled WGS sequence"/>
</dbReference>
<dbReference type="AlphaFoldDB" id="A0A9Q3H0Y9"/>
<evidence type="ECO:0000313" key="2">
    <source>
        <dbReference type="EMBL" id="MBW0487211.1"/>
    </source>
</evidence>
<comment type="caution">
    <text evidence="2">The sequence shown here is derived from an EMBL/GenBank/DDBJ whole genome shotgun (WGS) entry which is preliminary data.</text>
</comment>
<feature type="domain" description="Reverse transcriptase Ty1/copia-type" evidence="1">
    <location>
        <begin position="5"/>
        <end position="242"/>
    </location>
</feature>
<reference evidence="2" key="1">
    <citation type="submission" date="2021-03" db="EMBL/GenBank/DDBJ databases">
        <title>Draft genome sequence of rust myrtle Austropuccinia psidii MF-1, a brazilian biotype.</title>
        <authorList>
            <person name="Quecine M.C."/>
            <person name="Pachon D.M.R."/>
            <person name="Bonatelli M.L."/>
            <person name="Correr F.H."/>
            <person name="Franceschini L.M."/>
            <person name="Leite T.F."/>
            <person name="Margarido G.R.A."/>
            <person name="Almeida C.A."/>
            <person name="Ferrarezi J.A."/>
            <person name="Labate C.A."/>
        </authorList>
    </citation>
    <scope>NUCLEOTIDE SEQUENCE</scope>
    <source>
        <strain evidence="2">MF-1</strain>
    </source>
</reference>
<dbReference type="Pfam" id="PF07727">
    <property type="entry name" value="RVT_2"/>
    <property type="match status" value="1"/>
</dbReference>
<evidence type="ECO:0000313" key="3">
    <source>
        <dbReference type="Proteomes" id="UP000765509"/>
    </source>
</evidence>
<dbReference type="InterPro" id="IPR013103">
    <property type="entry name" value="RVT_2"/>
</dbReference>